<proteinExistence type="predicted"/>
<organism evidence="2 3">
    <name type="scientific">Chloropicon roscoffensis</name>
    <dbReference type="NCBI Taxonomy" id="1461544"/>
    <lineage>
        <taxon>Eukaryota</taxon>
        <taxon>Viridiplantae</taxon>
        <taxon>Chlorophyta</taxon>
        <taxon>Chloropicophyceae</taxon>
        <taxon>Chloropicales</taxon>
        <taxon>Chloropicaceae</taxon>
        <taxon>Chloropicon</taxon>
    </lineage>
</organism>
<accession>A0AAX4P636</accession>
<name>A0AAX4P636_9CHLO</name>
<gene>
    <name evidence="2" type="ORF">HKI87_04g30200</name>
</gene>
<evidence type="ECO:0000313" key="3">
    <source>
        <dbReference type="Proteomes" id="UP001472866"/>
    </source>
</evidence>
<dbReference type="EMBL" id="CP151504">
    <property type="protein sequence ID" value="WZN61485.1"/>
    <property type="molecule type" value="Genomic_DNA"/>
</dbReference>
<evidence type="ECO:0000256" key="1">
    <source>
        <dbReference type="SAM" id="MobiDB-lite"/>
    </source>
</evidence>
<sequence>MGGSNAVDPQGGPKRRTRRNVNQNLGCVYCWATDAETGQPCTSRSAEGSNLPYCERHRREGDGAIQVLDHPENHAVGKIVVANIDLPKGYKFVYWGKRCRWRGCKGEDRAMSFRPNGGVIDPTGCEGQQVQFMACPGPSERSNIKCTDVCFGKTYDTSLVGREIETSEPVKKNHQLLQWYGSKEWFESRGIPRTNVGTEAHPAPQRKKKLKSATEGGRKRKAKGQLKPEVGTSGQEHVKPEEDVMLQLTPKGLLVASDLLEVGGRPLEYSIHRLDRERRFAVSQAFPDLGSAEEVLAVPTFQCALGVDLNPEAGSPETLVQEEMNRLHMNIVMLESEVYSQLTARGFFCDSVDPLTGCSMHSRSGSRYSEVYSAHKLLGYQILEANGIRMIPLVVHPQFGTSGYPVTIFSTAPPDILHEVLQAATTQAAPSVGSGSNLRTDELR</sequence>
<dbReference type="Proteomes" id="UP001472866">
    <property type="component" value="Chromosome 04"/>
</dbReference>
<evidence type="ECO:0000313" key="2">
    <source>
        <dbReference type="EMBL" id="WZN61485.1"/>
    </source>
</evidence>
<protein>
    <submittedName>
        <fullName evidence="2">Uncharacterized protein</fullName>
    </submittedName>
</protein>
<dbReference type="AlphaFoldDB" id="A0AAX4P636"/>
<reference evidence="2 3" key="1">
    <citation type="submission" date="2024-03" db="EMBL/GenBank/DDBJ databases">
        <title>Complete genome sequence of the green alga Chloropicon roscoffensis RCC1871.</title>
        <authorList>
            <person name="Lemieux C."/>
            <person name="Pombert J.-F."/>
            <person name="Otis C."/>
            <person name="Turmel M."/>
        </authorList>
    </citation>
    <scope>NUCLEOTIDE SEQUENCE [LARGE SCALE GENOMIC DNA]</scope>
    <source>
        <strain evidence="2 3">RCC1871</strain>
    </source>
</reference>
<keyword evidence="3" id="KW-1185">Reference proteome</keyword>
<feature type="region of interest" description="Disordered" evidence="1">
    <location>
        <begin position="194"/>
        <end position="237"/>
    </location>
</feature>